<feature type="chain" id="PRO_5001485559" evidence="1">
    <location>
        <begin position="21"/>
        <end position="576"/>
    </location>
</feature>
<evidence type="ECO:0000313" key="4">
    <source>
        <dbReference type="Proteomes" id="UP000020492"/>
    </source>
</evidence>
<organism evidence="3 4">
    <name type="scientific">Deinococcus phoenicis</name>
    <dbReference type="NCBI Taxonomy" id="1476583"/>
    <lineage>
        <taxon>Bacteria</taxon>
        <taxon>Thermotogati</taxon>
        <taxon>Deinococcota</taxon>
        <taxon>Deinococci</taxon>
        <taxon>Deinococcales</taxon>
        <taxon>Deinococcaceae</taxon>
        <taxon>Deinococcus</taxon>
    </lineage>
</organism>
<dbReference type="GO" id="GO:0043190">
    <property type="term" value="C:ATP-binding cassette (ABC) transporter complex"/>
    <property type="evidence" value="ECO:0007669"/>
    <property type="project" value="InterPro"/>
</dbReference>
<reference evidence="3 4" key="1">
    <citation type="submission" date="2014-03" db="EMBL/GenBank/DDBJ databases">
        <title>Draft genome sequence of Deinococcus phoenicis 1P10ME.</title>
        <authorList>
            <person name="Stepanov V.G."/>
            <person name="Vaishampayan P."/>
            <person name="Venkateswaran K."/>
            <person name="Fox G.E."/>
        </authorList>
    </citation>
    <scope>NUCLEOTIDE SEQUENCE [LARGE SCALE GENOMIC DNA]</scope>
    <source>
        <strain evidence="3 4">1P10ME</strain>
    </source>
</reference>
<evidence type="ECO:0000313" key="3">
    <source>
        <dbReference type="EMBL" id="EYB67267.1"/>
    </source>
</evidence>
<dbReference type="InterPro" id="IPR000914">
    <property type="entry name" value="SBP_5_dom"/>
</dbReference>
<dbReference type="Gene3D" id="3.10.105.10">
    <property type="entry name" value="Dipeptide-binding Protein, Domain 3"/>
    <property type="match status" value="1"/>
</dbReference>
<keyword evidence="1" id="KW-0732">Signal</keyword>
<dbReference type="eggNOG" id="COG0747">
    <property type="taxonomic scope" value="Bacteria"/>
</dbReference>
<dbReference type="PIRSF" id="PIRSF002741">
    <property type="entry name" value="MppA"/>
    <property type="match status" value="1"/>
</dbReference>
<dbReference type="AlphaFoldDB" id="A0A016QN03"/>
<dbReference type="InterPro" id="IPR039424">
    <property type="entry name" value="SBP_5"/>
</dbReference>
<dbReference type="RefSeq" id="WP_034359004.1">
    <property type="nucleotide sequence ID" value="NZ_JHAC01000044.1"/>
</dbReference>
<dbReference type="PANTHER" id="PTHR30290:SF34">
    <property type="entry name" value="ABC TRANSPORTER, PERIPLASMIC OLIGO-PEPTIDE BINDING PROTEIN, PUTATIVE-RELATED"/>
    <property type="match status" value="1"/>
</dbReference>
<dbReference type="PANTHER" id="PTHR30290">
    <property type="entry name" value="PERIPLASMIC BINDING COMPONENT OF ABC TRANSPORTER"/>
    <property type="match status" value="1"/>
</dbReference>
<dbReference type="STRING" id="1476583.DEIPH_ctg046orf0074"/>
<protein>
    <submittedName>
        <fullName evidence="3">Dipeptide ABC transporter substrate-binding protein</fullName>
    </submittedName>
</protein>
<dbReference type="EMBL" id="JHAC01000044">
    <property type="protein sequence ID" value="EYB67267.1"/>
    <property type="molecule type" value="Genomic_DNA"/>
</dbReference>
<evidence type="ECO:0000256" key="1">
    <source>
        <dbReference type="SAM" id="SignalP"/>
    </source>
</evidence>
<dbReference type="Gene3D" id="3.40.190.10">
    <property type="entry name" value="Periplasmic binding protein-like II"/>
    <property type="match status" value="1"/>
</dbReference>
<dbReference type="GO" id="GO:0015833">
    <property type="term" value="P:peptide transport"/>
    <property type="evidence" value="ECO:0007669"/>
    <property type="project" value="TreeGrafter"/>
</dbReference>
<dbReference type="GO" id="GO:0042597">
    <property type="term" value="C:periplasmic space"/>
    <property type="evidence" value="ECO:0007669"/>
    <property type="project" value="UniProtKB-ARBA"/>
</dbReference>
<name>A0A016QN03_9DEIO</name>
<sequence>MNHRKLGMLVALLMGQGALAATPRDTLVVQQAAGISTLDPTATYDTFSSQVVENIYETLWTYKGASLTQMTPLLAAQLPTYTNGGRTLVVPLRQGVKFHSGNPLRCADAEYTYRRNLVTNSPESANWFVSDALLGTPKNAADDKSVTWARIRSAVKCDAQGRLVFTLAKVDPAFMTKLAHASQGVLDRNWAIKQGEWDGTEKTWRDWVGKDVSGSQLSLHPSGTGAYRLVSAKSDGVILQAFPNYWGKAPAIRNVFLQKVAELAPRQQAFLWGDADLIEAGTRANVDAQLRGRPGVVVVDGLPSASAQALFMNNKVTPSEALGSGKLDGKGIPANFFSDPDVRRAFVAAFDYGRFIREVQGGKGTPRTMLLPETFLGYSRGTQLPAYNPAEARQAFQKAWGGEVWKNGFVINANYRTGHVLGQTALEILKQNVEALNPKFRINIQVEPWSEQSVRFQKGEEILLPMGWSADYADPDNFMYTFYSSQGYFYPSNNWKDAEVDRWLDQARATIDPAARARLYRQVAERAADRNAFVLLPADQNVRVIRSNLRGVSASTYNPMRSFSFTGTFLRELSKN</sequence>
<feature type="domain" description="Solute-binding protein family 5" evidence="2">
    <location>
        <begin position="70"/>
        <end position="488"/>
    </location>
</feature>
<dbReference type="Proteomes" id="UP000020492">
    <property type="component" value="Unassembled WGS sequence"/>
</dbReference>
<proteinExistence type="predicted"/>
<dbReference type="Pfam" id="PF00496">
    <property type="entry name" value="SBP_bac_5"/>
    <property type="match status" value="1"/>
</dbReference>
<dbReference type="SUPFAM" id="SSF53850">
    <property type="entry name" value="Periplasmic binding protein-like II"/>
    <property type="match status" value="1"/>
</dbReference>
<evidence type="ECO:0000259" key="2">
    <source>
        <dbReference type="Pfam" id="PF00496"/>
    </source>
</evidence>
<keyword evidence="4" id="KW-1185">Reference proteome</keyword>
<dbReference type="CDD" id="cd08512">
    <property type="entry name" value="PBP2_NikA_DppA_OppA_like_7"/>
    <property type="match status" value="1"/>
</dbReference>
<dbReference type="OrthoDB" id="9796817at2"/>
<dbReference type="GO" id="GO:1904680">
    <property type="term" value="F:peptide transmembrane transporter activity"/>
    <property type="evidence" value="ECO:0007669"/>
    <property type="project" value="TreeGrafter"/>
</dbReference>
<feature type="signal peptide" evidence="1">
    <location>
        <begin position="1"/>
        <end position="20"/>
    </location>
</feature>
<comment type="caution">
    <text evidence="3">The sequence shown here is derived from an EMBL/GenBank/DDBJ whole genome shotgun (WGS) entry which is preliminary data.</text>
</comment>
<dbReference type="PATRIC" id="fig|1476583.3.peg.2743"/>
<dbReference type="InterPro" id="IPR030678">
    <property type="entry name" value="Peptide/Ni-bd"/>
</dbReference>
<accession>A0A016QN03</accession>
<gene>
    <name evidence="3" type="ORF">DEIPH_ctg046orf0074</name>
</gene>